<dbReference type="Gene3D" id="1.10.1200.120">
    <property type="entry name" value="Large-conductance mechanosensitive channel, MscL, domain 1"/>
    <property type="match status" value="1"/>
</dbReference>
<proteinExistence type="inferred from homology"/>
<dbReference type="KEGG" id="aagg:ETAA8_14210"/>
<keyword evidence="7 10" id="KW-0406">Ion transport</keyword>
<dbReference type="PRINTS" id="PR01264">
    <property type="entry name" value="MECHCHANNEL"/>
</dbReference>
<name>A0A517Y7Z3_9BACT</name>
<dbReference type="GO" id="GO:0005886">
    <property type="term" value="C:plasma membrane"/>
    <property type="evidence" value="ECO:0007669"/>
    <property type="project" value="UniProtKB-SubCell"/>
</dbReference>
<comment type="subcellular location">
    <subcellularLocation>
        <location evidence="1 10">Cell membrane</location>
        <topology evidence="1 10">Multi-pass membrane protein</topology>
    </subcellularLocation>
</comment>
<dbReference type="Proteomes" id="UP000315017">
    <property type="component" value="Chromosome"/>
</dbReference>
<accession>A0A517Y7Z3</accession>
<dbReference type="AlphaFoldDB" id="A0A517Y7Z3"/>
<dbReference type="InterPro" id="IPR019823">
    <property type="entry name" value="Mechanosensitive_channel_CS"/>
</dbReference>
<dbReference type="InterPro" id="IPR037673">
    <property type="entry name" value="MSC/AndL"/>
</dbReference>
<comment type="function">
    <text evidence="10">Channel that opens in response to stretch forces in the membrane lipid bilayer. May participate in the regulation of osmotic pressure changes within the cell.</text>
</comment>
<reference evidence="11 12" key="1">
    <citation type="submission" date="2019-02" db="EMBL/GenBank/DDBJ databases">
        <title>Deep-cultivation of Planctomycetes and their phenomic and genomic characterization uncovers novel biology.</title>
        <authorList>
            <person name="Wiegand S."/>
            <person name="Jogler M."/>
            <person name="Boedeker C."/>
            <person name="Pinto D."/>
            <person name="Vollmers J."/>
            <person name="Rivas-Marin E."/>
            <person name="Kohn T."/>
            <person name="Peeters S.H."/>
            <person name="Heuer A."/>
            <person name="Rast P."/>
            <person name="Oberbeckmann S."/>
            <person name="Bunk B."/>
            <person name="Jeske O."/>
            <person name="Meyerdierks A."/>
            <person name="Storesund J.E."/>
            <person name="Kallscheuer N."/>
            <person name="Luecker S."/>
            <person name="Lage O.M."/>
            <person name="Pohl T."/>
            <person name="Merkel B.J."/>
            <person name="Hornburger P."/>
            <person name="Mueller R.-W."/>
            <person name="Bruemmer F."/>
            <person name="Labrenz M."/>
            <person name="Spormann A.M."/>
            <person name="Op den Camp H."/>
            <person name="Overmann J."/>
            <person name="Amann R."/>
            <person name="Jetten M.S.M."/>
            <person name="Mascher T."/>
            <person name="Medema M.H."/>
            <person name="Devos D.P."/>
            <person name="Kaster A.-K."/>
            <person name="Ovreas L."/>
            <person name="Rohde M."/>
            <person name="Galperin M.Y."/>
            <person name="Jogler C."/>
        </authorList>
    </citation>
    <scope>NUCLEOTIDE SEQUENCE [LARGE SCALE GENOMIC DNA]</scope>
    <source>
        <strain evidence="11 12">ETA_A8</strain>
    </source>
</reference>
<evidence type="ECO:0000256" key="3">
    <source>
        <dbReference type="ARBA" id="ARBA00022448"/>
    </source>
</evidence>
<feature type="transmembrane region" description="Helical" evidence="10">
    <location>
        <begin position="88"/>
        <end position="106"/>
    </location>
</feature>
<keyword evidence="8 10" id="KW-0472">Membrane</keyword>
<dbReference type="GO" id="GO:0008381">
    <property type="term" value="F:mechanosensitive monoatomic ion channel activity"/>
    <property type="evidence" value="ECO:0007669"/>
    <property type="project" value="UniProtKB-UniRule"/>
</dbReference>
<keyword evidence="4 10" id="KW-1003">Cell membrane</keyword>
<dbReference type="HAMAP" id="MF_00115">
    <property type="entry name" value="MscL"/>
    <property type="match status" value="1"/>
</dbReference>
<feature type="transmembrane region" description="Helical" evidence="10">
    <location>
        <begin position="12"/>
        <end position="33"/>
    </location>
</feature>
<organism evidence="11 12">
    <name type="scientific">Anatilimnocola aggregata</name>
    <dbReference type="NCBI Taxonomy" id="2528021"/>
    <lineage>
        <taxon>Bacteria</taxon>
        <taxon>Pseudomonadati</taxon>
        <taxon>Planctomycetota</taxon>
        <taxon>Planctomycetia</taxon>
        <taxon>Pirellulales</taxon>
        <taxon>Pirellulaceae</taxon>
        <taxon>Anatilimnocola</taxon>
    </lineage>
</organism>
<dbReference type="SUPFAM" id="SSF81330">
    <property type="entry name" value="Gated mechanosensitive channel"/>
    <property type="match status" value="1"/>
</dbReference>
<comment type="subunit">
    <text evidence="10">Homopentamer.</text>
</comment>
<keyword evidence="6 10" id="KW-1133">Transmembrane helix</keyword>
<evidence type="ECO:0000313" key="12">
    <source>
        <dbReference type="Proteomes" id="UP000315017"/>
    </source>
</evidence>
<dbReference type="Pfam" id="PF01741">
    <property type="entry name" value="MscL"/>
    <property type="match status" value="1"/>
</dbReference>
<dbReference type="PANTHER" id="PTHR30266">
    <property type="entry name" value="MECHANOSENSITIVE CHANNEL MSCL"/>
    <property type="match status" value="1"/>
</dbReference>
<dbReference type="EMBL" id="CP036274">
    <property type="protein sequence ID" value="QDU26343.1"/>
    <property type="molecule type" value="Genomic_DNA"/>
</dbReference>
<evidence type="ECO:0000256" key="5">
    <source>
        <dbReference type="ARBA" id="ARBA00022692"/>
    </source>
</evidence>
<dbReference type="PANTHER" id="PTHR30266:SF2">
    <property type="entry name" value="LARGE-CONDUCTANCE MECHANOSENSITIVE CHANNEL"/>
    <property type="match status" value="1"/>
</dbReference>
<evidence type="ECO:0000256" key="2">
    <source>
        <dbReference type="ARBA" id="ARBA00007254"/>
    </source>
</evidence>
<keyword evidence="5 10" id="KW-0812">Transmembrane</keyword>
<keyword evidence="9 10" id="KW-0407">Ion channel</keyword>
<evidence type="ECO:0000313" key="11">
    <source>
        <dbReference type="EMBL" id="QDU26343.1"/>
    </source>
</evidence>
<evidence type="ECO:0000256" key="1">
    <source>
        <dbReference type="ARBA" id="ARBA00004651"/>
    </source>
</evidence>
<dbReference type="InterPro" id="IPR001185">
    <property type="entry name" value="MS_channel"/>
</dbReference>
<dbReference type="OrthoDB" id="9810350at2"/>
<comment type="similarity">
    <text evidence="2 10">Belongs to the MscL family.</text>
</comment>
<evidence type="ECO:0000256" key="4">
    <source>
        <dbReference type="ARBA" id="ARBA00022475"/>
    </source>
</evidence>
<evidence type="ECO:0000256" key="10">
    <source>
        <dbReference type="HAMAP-Rule" id="MF_00115"/>
    </source>
</evidence>
<dbReference type="NCBIfam" id="TIGR00220">
    <property type="entry name" value="mscL"/>
    <property type="match status" value="1"/>
</dbReference>
<keyword evidence="12" id="KW-1185">Reference proteome</keyword>
<sequence>MGLLKEFRDFAMRGNVVDMAVGVIIGGAFGRIVTSLVNDVMMPPIALWQQGADFSKMGRTIGTVTKTITKDGVESQVTEAVVLKYGSLFQSIVDFTIVAICLFLVIKIMNTARKRFEEQKIEKPAEAPADIKLLTEIRDLLAAK</sequence>
<evidence type="ECO:0000256" key="6">
    <source>
        <dbReference type="ARBA" id="ARBA00022989"/>
    </source>
</evidence>
<dbReference type="PROSITE" id="PS01327">
    <property type="entry name" value="MSCL"/>
    <property type="match status" value="1"/>
</dbReference>
<gene>
    <name evidence="10 11" type="primary">mscL</name>
    <name evidence="11" type="ORF">ETAA8_14210</name>
</gene>
<dbReference type="InterPro" id="IPR036019">
    <property type="entry name" value="MscL_channel"/>
</dbReference>
<evidence type="ECO:0000256" key="9">
    <source>
        <dbReference type="ARBA" id="ARBA00023303"/>
    </source>
</evidence>
<keyword evidence="3 10" id="KW-0813">Transport</keyword>
<evidence type="ECO:0000256" key="8">
    <source>
        <dbReference type="ARBA" id="ARBA00023136"/>
    </source>
</evidence>
<dbReference type="NCBIfam" id="NF001843">
    <property type="entry name" value="PRK00567.1-4"/>
    <property type="match status" value="1"/>
</dbReference>
<evidence type="ECO:0000256" key="7">
    <source>
        <dbReference type="ARBA" id="ARBA00023065"/>
    </source>
</evidence>
<protein>
    <recommendedName>
        <fullName evidence="10">Large-conductance mechanosensitive channel</fullName>
    </recommendedName>
</protein>